<gene>
    <name evidence="1" type="ORF">2F2_59</name>
</gene>
<accession>A0A2H4J363</accession>
<sequence>MNTTQSHSYMFEMTLEIVLFITFRTKKTYVQDVLDDVVSGATGRTVQRYLSSLEKLGFIEGDGKCPQGFLPTEKAKQLFGANP</sequence>
<protein>
    <submittedName>
        <fullName evidence="1">Uncharacterized protein</fullName>
    </submittedName>
</protein>
<name>A0A2H4J363_9CAUD</name>
<reference evidence="1" key="1">
    <citation type="submission" date="2017-06" db="EMBL/GenBank/DDBJ databases">
        <title>Novel phages from South African skin metaviromes.</title>
        <authorList>
            <person name="van Zyl L.J."/>
            <person name="Abrahams Y."/>
            <person name="Stander E.A."/>
            <person name="Kirby B.M."/>
            <person name="Clavaud C."/>
            <person name="Farcet C."/>
            <person name="Breton L."/>
            <person name="Trindade M.I."/>
        </authorList>
    </citation>
    <scope>NUCLEOTIDE SEQUENCE</scope>
</reference>
<evidence type="ECO:0000313" key="1">
    <source>
        <dbReference type="EMBL" id="ASN69580.1"/>
    </source>
</evidence>
<organism evidence="1">
    <name type="scientific">uncultured Caudovirales phage</name>
    <dbReference type="NCBI Taxonomy" id="2100421"/>
    <lineage>
        <taxon>Viruses</taxon>
        <taxon>Duplodnaviria</taxon>
        <taxon>Heunggongvirae</taxon>
        <taxon>Uroviricota</taxon>
        <taxon>Caudoviricetes</taxon>
        <taxon>Peduoviridae</taxon>
        <taxon>Maltschvirus</taxon>
        <taxon>Maltschvirus maltsch</taxon>
    </lineage>
</organism>
<dbReference type="EMBL" id="MF417892">
    <property type="protein sequence ID" value="ASN69580.1"/>
    <property type="molecule type" value="Genomic_DNA"/>
</dbReference>
<proteinExistence type="predicted"/>